<dbReference type="InterPro" id="IPR013766">
    <property type="entry name" value="Thioredoxin_domain"/>
</dbReference>
<dbReference type="InterPro" id="IPR005746">
    <property type="entry name" value="Thioredoxin"/>
</dbReference>
<dbReference type="FunFam" id="3.40.30.10:FF:000155">
    <property type="entry name" value="Thioredoxin"/>
    <property type="match status" value="1"/>
</dbReference>
<dbReference type="PROSITE" id="PS00194">
    <property type="entry name" value="THIOREDOXIN_1"/>
    <property type="match status" value="1"/>
</dbReference>
<dbReference type="Pfam" id="PF00085">
    <property type="entry name" value="Thioredoxin"/>
    <property type="match status" value="1"/>
</dbReference>
<evidence type="ECO:0000259" key="8">
    <source>
        <dbReference type="PROSITE" id="PS51352"/>
    </source>
</evidence>
<dbReference type="NCBIfam" id="TIGR01068">
    <property type="entry name" value="thioredoxin"/>
    <property type="match status" value="1"/>
</dbReference>
<dbReference type="PANTHER" id="PTHR45663:SF40">
    <property type="entry name" value="THIOREDOXIN 2"/>
    <property type="match status" value="1"/>
</dbReference>
<feature type="compositionally biased region" description="Basic and acidic residues" evidence="7">
    <location>
        <begin position="141"/>
        <end position="151"/>
    </location>
</feature>
<dbReference type="CDD" id="cd02947">
    <property type="entry name" value="TRX_family"/>
    <property type="match status" value="1"/>
</dbReference>
<keyword evidence="5" id="KW-0676">Redox-active center</keyword>
<feature type="domain" description="Thioredoxin" evidence="8">
    <location>
        <begin position="1"/>
        <end position="105"/>
    </location>
</feature>
<evidence type="ECO:0000313" key="9">
    <source>
        <dbReference type="EMBL" id="SFF54018.1"/>
    </source>
</evidence>
<evidence type="ECO:0000256" key="1">
    <source>
        <dbReference type="ARBA" id="ARBA00008987"/>
    </source>
</evidence>
<feature type="compositionally biased region" description="Low complexity" evidence="7">
    <location>
        <begin position="127"/>
        <end position="140"/>
    </location>
</feature>
<dbReference type="GO" id="GO:0015035">
    <property type="term" value="F:protein-disulfide reductase activity"/>
    <property type="evidence" value="ECO:0007669"/>
    <property type="project" value="UniProtKB-UniRule"/>
</dbReference>
<evidence type="ECO:0000256" key="3">
    <source>
        <dbReference type="ARBA" id="ARBA00022982"/>
    </source>
</evidence>
<proteinExistence type="inferred from homology"/>
<dbReference type="RefSeq" id="WP_239143808.1">
    <property type="nucleotide sequence ID" value="NZ_BOMT01000067.1"/>
</dbReference>
<dbReference type="PRINTS" id="PR00421">
    <property type="entry name" value="THIOREDOXIN"/>
</dbReference>
<evidence type="ECO:0000313" key="10">
    <source>
        <dbReference type="Proteomes" id="UP000199645"/>
    </source>
</evidence>
<dbReference type="Proteomes" id="UP000199645">
    <property type="component" value="Unassembled WGS sequence"/>
</dbReference>
<comment type="similarity">
    <text evidence="1">Belongs to the thioredoxin family.</text>
</comment>
<dbReference type="PANTHER" id="PTHR45663">
    <property type="entry name" value="GEO12009P1"/>
    <property type="match status" value="1"/>
</dbReference>
<evidence type="ECO:0000256" key="7">
    <source>
        <dbReference type="SAM" id="MobiDB-lite"/>
    </source>
</evidence>
<keyword evidence="4" id="KW-1015">Disulfide bond</keyword>
<feature type="compositionally biased region" description="Basic and acidic residues" evidence="7">
    <location>
        <begin position="114"/>
        <end position="126"/>
    </location>
</feature>
<organism evidence="9 10">
    <name type="scientific">Actinoplanes philippinensis</name>
    <dbReference type="NCBI Taxonomy" id="35752"/>
    <lineage>
        <taxon>Bacteria</taxon>
        <taxon>Bacillati</taxon>
        <taxon>Actinomycetota</taxon>
        <taxon>Actinomycetes</taxon>
        <taxon>Micromonosporales</taxon>
        <taxon>Micromonosporaceae</taxon>
        <taxon>Actinoplanes</taxon>
    </lineage>
</organism>
<reference evidence="9 10" key="1">
    <citation type="submission" date="2016-10" db="EMBL/GenBank/DDBJ databases">
        <authorList>
            <person name="de Groot N.N."/>
        </authorList>
    </citation>
    <scope>NUCLEOTIDE SEQUENCE [LARGE SCALE GENOMIC DNA]</scope>
    <source>
        <strain evidence="9 10">DSM 43019</strain>
    </source>
</reference>
<keyword evidence="10" id="KW-1185">Reference proteome</keyword>
<dbReference type="PROSITE" id="PS51352">
    <property type="entry name" value="THIOREDOXIN_2"/>
    <property type="match status" value="1"/>
</dbReference>
<dbReference type="InterPro" id="IPR036249">
    <property type="entry name" value="Thioredoxin-like_sf"/>
</dbReference>
<evidence type="ECO:0000256" key="6">
    <source>
        <dbReference type="NCBIfam" id="TIGR01068"/>
    </source>
</evidence>
<accession>A0A1I2JIV1</accession>
<dbReference type="GO" id="GO:0005829">
    <property type="term" value="C:cytosol"/>
    <property type="evidence" value="ECO:0007669"/>
    <property type="project" value="TreeGrafter"/>
</dbReference>
<protein>
    <recommendedName>
        <fullName evidence="6">Thioredoxin</fullName>
    </recommendedName>
</protein>
<keyword evidence="3" id="KW-0249">Electron transport</keyword>
<dbReference type="Gene3D" id="3.40.30.10">
    <property type="entry name" value="Glutaredoxin"/>
    <property type="match status" value="1"/>
</dbReference>
<gene>
    <name evidence="9" type="ORF">SAMN05421541_112333</name>
</gene>
<dbReference type="SUPFAM" id="SSF52833">
    <property type="entry name" value="Thioredoxin-like"/>
    <property type="match status" value="1"/>
</dbReference>
<dbReference type="InterPro" id="IPR017937">
    <property type="entry name" value="Thioredoxin_CS"/>
</dbReference>
<feature type="region of interest" description="Disordered" evidence="7">
    <location>
        <begin position="114"/>
        <end position="151"/>
    </location>
</feature>
<evidence type="ECO:0000256" key="5">
    <source>
        <dbReference type="ARBA" id="ARBA00023284"/>
    </source>
</evidence>
<keyword evidence="2" id="KW-0813">Transport</keyword>
<name>A0A1I2JIV1_9ACTN</name>
<evidence type="ECO:0000256" key="2">
    <source>
        <dbReference type="ARBA" id="ARBA00022448"/>
    </source>
</evidence>
<dbReference type="AlphaFoldDB" id="A0A1I2JIV1"/>
<evidence type="ECO:0000256" key="4">
    <source>
        <dbReference type="ARBA" id="ARBA00023157"/>
    </source>
</evidence>
<dbReference type="STRING" id="35752.SAMN05421541_112333"/>
<sequence>MATVTLTTANFDEVTSQDGIVLVDFWASWCGPCVRFAPTYERSSEKHPEITFGKVDTEAEQLLAAKFDIRSIPTIMAIRDGVVVFAQPGALPESSLESLIEKVQELDMDEVREQMAAHRKSAHGETAEAAPAEKAAPADAPAKEEAAAGRS</sequence>
<dbReference type="EMBL" id="FONV01000012">
    <property type="protein sequence ID" value="SFF54018.1"/>
    <property type="molecule type" value="Genomic_DNA"/>
</dbReference>